<dbReference type="Pfam" id="PF00005">
    <property type="entry name" value="ABC_tran"/>
    <property type="match status" value="1"/>
</dbReference>
<dbReference type="InterPro" id="IPR014216">
    <property type="entry name" value="ABC_transptr_CydD"/>
</dbReference>
<dbReference type="SUPFAM" id="SSF52540">
    <property type="entry name" value="P-loop containing nucleoside triphosphate hydrolases"/>
    <property type="match status" value="1"/>
</dbReference>
<keyword evidence="2" id="KW-1003">Cell membrane</keyword>
<dbReference type="SUPFAM" id="SSF90123">
    <property type="entry name" value="ABC transporter transmembrane region"/>
    <property type="match status" value="1"/>
</dbReference>
<dbReference type="InterPro" id="IPR036640">
    <property type="entry name" value="ABC1_TM_sf"/>
</dbReference>
<evidence type="ECO:0000256" key="8">
    <source>
        <dbReference type="SAM" id="Phobius"/>
    </source>
</evidence>
<evidence type="ECO:0000259" key="9">
    <source>
        <dbReference type="PROSITE" id="PS50893"/>
    </source>
</evidence>
<evidence type="ECO:0000313" key="12">
    <source>
        <dbReference type="Proteomes" id="UP001596379"/>
    </source>
</evidence>
<evidence type="ECO:0000313" key="11">
    <source>
        <dbReference type="EMBL" id="MFC7299441.1"/>
    </source>
</evidence>
<dbReference type="PANTHER" id="PTHR24221">
    <property type="entry name" value="ATP-BINDING CASSETTE SUB-FAMILY B"/>
    <property type="match status" value="1"/>
</dbReference>
<sequence>MKTTMHPASNSSHRLRSAQGLDKGAVLQTLASLLWLPQAGLLAYAVQGLANGGGLEGVKLPALFLLLFGLLRSACEASGSRLVFKTARTHLSALRAQAATALASRSPLDIDRPASGLAASVMAEQAEAIIPYLTRYRPARLRSTLVPIAILLVVFPLSWIAALVLLVAAPLIPLFMALVGWRAKAASEAQMLEMGGMNAFLLDRLRGLATLRTLGAVQMTALRLRDAAQSLRRRTMAVLRIAFLSSAVLELFAALGVAMIAVYVGFHLLGQLEFGAWGNRLSLGQGLFILLLAPAFFEPLRDLSAAWHDRAAGEAALDALDRLSDTGLLLPDVSGAQISPVSKDLEPPSVAITGLLFSHRLASAPVFDDYALYVEAGEHIAIVAPSGGGKSTLLSLIAGLVSAQSGDIKINGISLSANTIAGLRSRMAWIGQKPHIFAGSVRANIALGRAGVEAEDVAMALQFAALDAVPQAQLGVALGEGGGGLSGGEAVRLALARAMVAGYANADLLLVDEPTAHLDSTTAKQVTDALLQLAQGKTMIVATHDPVLAARMQRVIVLHAHAEVEA</sequence>
<dbReference type="Proteomes" id="UP001596379">
    <property type="component" value="Unassembled WGS sequence"/>
</dbReference>
<evidence type="ECO:0000256" key="4">
    <source>
        <dbReference type="ARBA" id="ARBA00022741"/>
    </source>
</evidence>
<comment type="caution">
    <text evidence="11">The sequence shown here is derived from an EMBL/GenBank/DDBJ whole genome shotgun (WGS) entry which is preliminary data.</text>
</comment>
<dbReference type="CDD" id="cd03228">
    <property type="entry name" value="ABCC_MRP_Like"/>
    <property type="match status" value="1"/>
</dbReference>
<keyword evidence="12" id="KW-1185">Reference proteome</keyword>
<dbReference type="InterPro" id="IPR039421">
    <property type="entry name" value="Type_1_exporter"/>
</dbReference>
<keyword evidence="4" id="KW-0547">Nucleotide-binding</keyword>
<evidence type="ECO:0000256" key="2">
    <source>
        <dbReference type="ARBA" id="ARBA00022475"/>
    </source>
</evidence>
<dbReference type="CDD" id="cd18584">
    <property type="entry name" value="ABC_6TM_AarD_CydD"/>
    <property type="match status" value="1"/>
</dbReference>
<dbReference type="Gene3D" id="1.20.1560.10">
    <property type="entry name" value="ABC transporter type 1, transmembrane domain"/>
    <property type="match status" value="1"/>
</dbReference>
<feature type="transmembrane region" description="Helical" evidence="8">
    <location>
        <begin position="145"/>
        <end position="172"/>
    </location>
</feature>
<dbReference type="PROSITE" id="PS50893">
    <property type="entry name" value="ABC_TRANSPORTER_2"/>
    <property type="match status" value="1"/>
</dbReference>
<evidence type="ECO:0000256" key="5">
    <source>
        <dbReference type="ARBA" id="ARBA00022840"/>
    </source>
</evidence>
<dbReference type="InterPro" id="IPR011527">
    <property type="entry name" value="ABC1_TM_dom"/>
</dbReference>
<dbReference type="NCBIfam" id="TIGR02857">
    <property type="entry name" value="CydD"/>
    <property type="match status" value="1"/>
</dbReference>
<comment type="subcellular location">
    <subcellularLocation>
        <location evidence="1">Cell membrane</location>
        <topology evidence="1">Multi-pass membrane protein</topology>
    </subcellularLocation>
</comment>
<protein>
    <submittedName>
        <fullName evidence="11">Thiol reductant ABC exporter subunit CydD</fullName>
    </submittedName>
</protein>
<dbReference type="InterPro" id="IPR017871">
    <property type="entry name" value="ABC_transporter-like_CS"/>
</dbReference>
<accession>A0ABW2J912</accession>
<dbReference type="Gene3D" id="3.40.50.300">
    <property type="entry name" value="P-loop containing nucleotide triphosphate hydrolases"/>
    <property type="match status" value="1"/>
</dbReference>
<keyword evidence="7 8" id="KW-0472">Membrane</keyword>
<feature type="domain" description="ABC transporter" evidence="9">
    <location>
        <begin position="350"/>
        <end position="566"/>
    </location>
</feature>
<proteinExistence type="predicted"/>
<dbReference type="PROSITE" id="PS00211">
    <property type="entry name" value="ABC_TRANSPORTER_1"/>
    <property type="match status" value="1"/>
</dbReference>
<dbReference type="PANTHER" id="PTHR24221:SF261">
    <property type="entry name" value="GLUTATHIONE_L-CYSTEINE TRANSPORT SYSTEM ATP-BINDING_PERMEASE PROTEIN CYDD"/>
    <property type="match status" value="1"/>
</dbReference>
<feature type="transmembrane region" description="Helical" evidence="8">
    <location>
        <begin position="237"/>
        <end position="263"/>
    </location>
</feature>
<evidence type="ECO:0000256" key="3">
    <source>
        <dbReference type="ARBA" id="ARBA00022692"/>
    </source>
</evidence>
<keyword evidence="6 8" id="KW-1133">Transmembrane helix</keyword>
<evidence type="ECO:0000259" key="10">
    <source>
        <dbReference type="PROSITE" id="PS50929"/>
    </source>
</evidence>
<keyword evidence="5" id="KW-0067">ATP-binding</keyword>
<dbReference type="SMART" id="SM00382">
    <property type="entry name" value="AAA"/>
    <property type="match status" value="1"/>
</dbReference>
<dbReference type="InterPro" id="IPR003439">
    <property type="entry name" value="ABC_transporter-like_ATP-bd"/>
</dbReference>
<evidence type="ECO:0000256" key="7">
    <source>
        <dbReference type="ARBA" id="ARBA00023136"/>
    </source>
</evidence>
<dbReference type="PROSITE" id="PS50929">
    <property type="entry name" value="ABC_TM1F"/>
    <property type="match status" value="1"/>
</dbReference>
<dbReference type="Pfam" id="PF00664">
    <property type="entry name" value="ABC_membrane"/>
    <property type="match status" value="1"/>
</dbReference>
<name>A0ABW2J912_9BURK</name>
<dbReference type="InterPro" id="IPR027417">
    <property type="entry name" value="P-loop_NTPase"/>
</dbReference>
<evidence type="ECO:0000256" key="1">
    <source>
        <dbReference type="ARBA" id="ARBA00004651"/>
    </source>
</evidence>
<evidence type="ECO:0000256" key="6">
    <source>
        <dbReference type="ARBA" id="ARBA00022989"/>
    </source>
</evidence>
<keyword evidence="3 8" id="KW-0812">Transmembrane</keyword>
<organism evidence="11 12">
    <name type="scientific">Herminiimonas aquatilis</name>
    <dbReference type="NCBI Taxonomy" id="345342"/>
    <lineage>
        <taxon>Bacteria</taxon>
        <taxon>Pseudomonadati</taxon>
        <taxon>Pseudomonadota</taxon>
        <taxon>Betaproteobacteria</taxon>
        <taxon>Burkholderiales</taxon>
        <taxon>Oxalobacteraceae</taxon>
        <taxon>Herminiimonas</taxon>
    </lineage>
</organism>
<feature type="domain" description="ABC transmembrane type-1" evidence="10">
    <location>
        <begin position="24"/>
        <end position="312"/>
    </location>
</feature>
<reference evidence="12" key="1">
    <citation type="journal article" date="2019" name="Int. J. Syst. Evol. Microbiol.">
        <title>The Global Catalogue of Microorganisms (GCM) 10K type strain sequencing project: providing services to taxonomists for standard genome sequencing and annotation.</title>
        <authorList>
            <consortium name="The Broad Institute Genomics Platform"/>
            <consortium name="The Broad Institute Genome Sequencing Center for Infectious Disease"/>
            <person name="Wu L."/>
            <person name="Ma J."/>
        </authorList>
    </citation>
    <scope>NUCLEOTIDE SEQUENCE [LARGE SCALE GENOMIC DNA]</scope>
    <source>
        <strain evidence="12">CCUG 36956</strain>
    </source>
</reference>
<dbReference type="RefSeq" id="WP_382235458.1">
    <property type="nucleotide sequence ID" value="NZ_JBHTCC010000003.1"/>
</dbReference>
<dbReference type="EMBL" id="JBHTCC010000003">
    <property type="protein sequence ID" value="MFC7299441.1"/>
    <property type="molecule type" value="Genomic_DNA"/>
</dbReference>
<gene>
    <name evidence="11" type="primary">cydD</name>
    <name evidence="11" type="ORF">ACFQO0_13435</name>
</gene>
<dbReference type="InterPro" id="IPR003593">
    <property type="entry name" value="AAA+_ATPase"/>
</dbReference>